<dbReference type="EMBL" id="GL377655">
    <property type="protein sequence ID" value="EFJ10260.1"/>
    <property type="molecule type" value="Genomic_DNA"/>
</dbReference>
<dbReference type="Gene3D" id="3.60.21.10">
    <property type="match status" value="1"/>
</dbReference>
<dbReference type="PANTHER" id="PTHR46546">
    <property type="entry name" value="SHEWANELLA-LIKE PROTEIN PHOSPHATASE 1"/>
    <property type="match status" value="1"/>
</dbReference>
<name>D8SZC7_SELML</name>
<dbReference type="InterPro" id="IPR004843">
    <property type="entry name" value="Calcineurin-like_PHP"/>
</dbReference>
<dbReference type="OrthoDB" id="5976022at2759"/>
<dbReference type="eggNOG" id="KOG0374">
    <property type="taxonomic scope" value="Eukaryota"/>
</dbReference>
<keyword evidence="3" id="KW-1185">Reference proteome</keyword>
<evidence type="ECO:0000313" key="2">
    <source>
        <dbReference type="EMBL" id="EFJ10260.1"/>
    </source>
</evidence>
<dbReference type="HOGENOM" id="CLU_042543_1_0_1"/>
<dbReference type="InterPro" id="IPR029052">
    <property type="entry name" value="Metallo-depent_PP-like"/>
</dbReference>
<reference evidence="2 3" key="1">
    <citation type="journal article" date="2011" name="Science">
        <title>The Selaginella genome identifies genetic changes associated with the evolution of vascular plants.</title>
        <authorList>
            <person name="Banks J.A."/>
            <person name="Nishiyama T."/>
            <person name="Hasebe M."/>
            <person name="Bowman J.L."/>
            <person name="Gribskov M."/>
            <person name="dePamphilis C."/>
            <person name="Albert V.A."/>
            <person name="Aono N."/>
            <person name="Aoyama T."/>
            <person name="Ambrose B.A."/>
            <person name="Ashton N.W."/>
            <person name="Axtell M.J."/>
            <person name="Barker E."/>
            <person name="Barker M.S."/>
            <person name="Bennetzen J.L."/>
            <person name="Bonawitz N.D."/>
            <person name="Chapple C."/>
            <person name="Cheng C."/>
            <person name="Correa L.G."/>
            <person name="Dacre M."/>
            <person name="DeBarry J."/>
            <person name="Dreyer I."/>
            <person name="Elias M."/>
            <person name="Engstrom E.M."/>
            <person name="Estelle M."/>
            <person name="Feng L."/>
            <person name="Finet C."/>
            <person name="Floyd S.K."/>
            <person name="Frommer W.B."/>
            <person name="Fujita T."/>
            <person name="Gramzow L."/>
            <person name="Gutensohn M."/>
            <person name="Harholt J."/>
            <person name="Hattori M."/>
            <person name="Heyl A."/>
            <person name="Hirai T."/>
            <person name="Hiwatashi Y."/>
            <person name="Ishikawa M."/>
            <person name="Iwata M."/>
            <person name="Karol K.G."/>
            <person name="Koehler B."/>
            <person name="Kolukisaoglu U."/>
            <person name="Kubo M."/>
            <person name="Kurata T."/>
            <person name="Lalonde S."/>
            <person name="Li K."/>
            <person name="Li Y."/>
            <person name="Litt A."/>
            <person name="Lyons E."/>
            <person name="Manning G."/>
            <person name="Maruyama T."/>
            <person name="Michael T.P."/>
            <person name="Mikami K."/>
            <person name="Miyazaki S."/>
            <person name="Morinaga S."/>
            <person name="Murata T."/>
            <person name="Mueller-Roeber B."/>
            <person name="Nelson D.R."/>
            <person name="Obara M."/>
            <person name="Oguri Y."/>
            <person name="Olmstead R.G."/>
            <person name="Onodera N."/>
            <person name="Petersen B.L."/>
            <person name="Pils B."/>
            <person name="Prigge M."/>
            <person name="Rensing S.A."/>
            <person name="Riano-Pachon D.M."/>
            <person name="Roberts A.W."/>
            <person name="Sato Y."/>
            <person name="Scheller H.V."/>
            <person name="Schulz B."/>
            <person name="Schulz C."/>
            <person name="Shakirov E.V."/>
            <person name="Shibagaki N."/>
            <person name="Shinohara N."/>
            <person name="Shippen D.E."/>
            <person name="Soerensen I."/>
            <person name="Sotooka R."/>
            <person name="Sugimoto N."/>
            <person name="Sugita M."/>
            <person name="Sumikawa N."/>
            <person name="Tanurdzic M."/>
            <person name="Theissen G."/>
            <person name="Ulvskov P."/>
            <person name="Wakazuki S."/>
            <person name="Weng J.K."/>
            <person name="Willats W.W."/>
            <person name="Wipf D."/>
            <person name="Wolf P.G."/>
            <person name="Yang L."/>
            <person name="Zimmer A.D."/>
            <person name="Zhu Q."/>
            <person name="Mitros T."/>
            <person name="Hellsten U."/>
            <person name="Loque D."/>
            <person name="Otillar R."/>
            <person name="Salamov A."/>
            <person name="Schmutz J."/>
            <person name="Shapiro H."/>
            <person name="Lindquist E."/>
            <person name="Lucas S."/>
            <person name="Rokhsar D."/>
            <person name="Grigoriev I.V."/>
        </authorList>
    </citation>
    <scope>NUCLEOTIDE SEQUENCE [LARGE SCALE GENOMIC DNA]</scope>
</reference>
<dbReference type="STRING" id="88036.D8SZC7"/>
<evidence type="ECO:0000259" key="1">
    <source>
        <dbReference type="Pfam" id="PF00149"/>
    </source>
</evidence>
<dbReference type="KEGG" id="smo:SELMODRAFT_159648"/>
<dbReference type="PANTHER" id="PTHR46546:SF4">
    <property type="entry name" value="SHEWANELLA-LIKE PROTEIN PHOSPHATASE 1"/>
    <property type="match status" value="1"/>
</dbReference>
<dbReference type="SUPFAM" id="SSF56300">
    <property type="entry name" value="Metallo-dependent phosphatases"/>
    <property type="match status" value="1"/>
</dbReference>
<feature type="domain" description="Calcineurin-like phosphoesterase" evidence="1">
    <location>
        <begin position="8"/>
        <end position="195"/>
    </location>
</feature>
<gene>
    <name evidence="2" type="ORF">SELMODRAFT_159648</name>
</gene>
<protein>
    <recommendedName>
        <fullName evidence="1">Calcineurin-like phosphoesterase domain-containing protein</fullName>
    </recommendedName>
</protein>
<evidence type="ECO:0000313" key="3">
    <source>
        <dbReference type="Proteomes" id="UP000001514"/>
    </source>
</evidence>
<dbReference type="OMA" id="SRIWRID"/>
<dbReference type="Proteomes" id="UP000001514">
    <property type="component" value="Unassembled WGS sequence"/>
</dbReference>
<dbReference type="AlphaFoldDB" id="D8SZC7"/>
<organism evidence="3">
    <name type="scientific">Selaginella moellendorffii</name>
    <name type="common">Spikemoss</name>
    <dbReference type="NCBI Taxonomy" id="88036"/>
    <lineage>
        <taxon>Eukaryota</taxon>
        <taxon>Viridiplantae</taxon>
        <taxon>Streptophyta</taxon>
        <taxon>Embryophyta</taxon>
        <taxon>Tracheophyta</taxon>
        <taxon>Lycopodiopsida</taxon>
        <taxon>Selaginellales</taxon>
        <taxon>Selaginellaceae</taxon>
        <taxon>Selaginella</taxon>
    </lineage>
</organism>
<dbReference type="Gramene" id="EFJ10260">
    <property type="protein sequence ID" value="EFJ10260"/>
    <property type="gene ID" value="SELMODRAFT_159648"/>
</dbReference>
<sequence length="326" mass="36564">MISAPERRIVAVGDLHGDLRQTKRALRVAGVLSDDEQDNWTGGTTVLVQVGDVLDRGPDEIAILSLLWHLTEQARSKGGAVFQVHGNHETMNVSHEFNDTPDCGFEDSQHFVDYCNERHDGHWHTAFVQWRLEWPEWKKSRFESSTWLPFWNVFKVRKKMDARVLLFSPGGPLALELSRHGVVLKINDWLFAHGGLLPHHVAYGLEKMNSEVSNWMKGGAYNGKQPFIATKGFDSIVWSRLYSRKTKEIPQPKACAVLQQTLDAAKAKGLVIGHTPQVEGANSECDGKVWRIDVGMSRGVLNATPQVIEIVGDEVKVLSCQKDDSH</sequence>
<dbReference type="InParanoid" id="D8SZC7"/>
<proteinExistence type="predicted"/>
<dbReference type="FunCoup" id="D8SZC7">
    <property type="interactions" value="322"/>
</dbReference>
<accession>D8SZC7</accession>
<dbReference type="GO" id="GO:0016787">
    <property type="term" value="F:hydrolase activity"/>
    <property type="evidence" value="ECO:0007669"/>
    <property type="project" value="InterPro"/>
</dbReference>
<dbReference type="Pfam" id="PF00149">
    <property type="entry name" value="Metallophos"/>
    <property type="match status" value="1"/>
</dbReference>